<accession>A0A4Q9N6I2</accession>
<evidence type="ECO:0000256" key="3">
    <source>
        <dbReference type="ARBA" id="ARBA00011915"/>
    </source>
</evidence>
<dbReference type="InterPro" id="IPR032259">
    <property type="entry name" value="HIBYL-CoA-H"/>
</dbReference>
<comment type="catalytic activity">
    <reaction evidence="1">
        <text>3-hydroxy-2-methylpropanoyl-CoA + H2O = 3-hydroxy-2-methylpropanoate + CoA + H(+)</text>
        <dbReference type="Rhea" id="RHEA:20888"/>
        <dbReference type="ChEBI" id="CHEBI:11805"/>
        <dbReference type="ChEBI" id="CHEBI:15377"/>
        <dbReference type="ChEBI" id="CHEBI:15378"/>
        <dbReference type="ChEBI" id="CHEBI:57287"/>
        <dbReference type="ChEBI" id="CHEBI:57340"/>
        <dbReference type="EC" id="3.1.2.4"/>
    </reaction>
</comment>
<evidence type="ECO:0000256" key="6">
    <source>
        <dbReference type="ARBA" id="ARBA00031181"/>
    </source>
</evidence>
<dbReference type="Pfam" id="PF16113">
    <property type="entry name" value="ECH_2"/>
    <property type="match status" value="1"/>
</dbReference>
<sequence length="503" mass="55810">MYARNFLLRTMTRPSATAAQRTAAISRHLMSTSSSVPKPRVEPPDEAPVLFESNGSVRTYILNRPKKLNALNEPMLNILRPQVEEWCQGSLAKVIVGRGVGRAFCAGGDVETVVRYASDAETRPKAIDFFHREFEMDYILAAVPKPYVAVMDGITMGGGVGLSVNAHFRIATENTVFAMPETKIGYCPDVGASYFLSRVDGEIGTYLALTGDTISGRAVFEHGFATHYVPSRRIPALLERLAALEEPTYRAINDLIEQEVAEREPDEVSTSFVGAKRAALDSAFRHNTVEDIIAELTQISNGHSDESVRQWAAQTLDTLELRSPTSLKVALTAVRRGKQMTLLEALQMEMNIATAFCNGDSPDFKTGVTAVLIEKIKERPQWSPAHIHEVQDSEILETFFKKYSPENGNVPSLAPPSYLPKPVDLADPMQFALPTEAEIRSMVDGSHRNSGATTITLDELLGMFTRMRGGKAGVREKILEVVDRKCVFEQDKHTDKKWLQWRH</sequence>
<evidence type="ECO:0000259" key="7">
    <source>
        <dbReference type="Pfam" id="PF16113"/>
    </source>
</evidence>
<dbReference type="GO" id="GO:0003860">
    <property type="term" value="F:3-hydroxyisobutyryl-CoA hydrolase activity"/>
    <property type="evidence" value="ECO:0007669"/>
    <property type="project" value="UniProtKB-EC"/>
</dbReference>
<evidence type="ECO:0000313" key="8">
    <source>
        <dbReference type="EMBL" id="TBU35668.1"/>
    </source>
</evidence>
<keyword evidence="5" id="KW-0496">Mitochondrion</keyword>
<dbReference type="EC" id="3.1.2.4" evidence="3"/>
<dbReference type="FunFam" id="3.90.226.10:FF:000026">
    <property type="entry name" value="3-hydroxyisobutyryl-CoA hydrolase, mitochondrial"/>
    <property type="match status" value="1"/>
</dbReference>
<proteinExistence type="predicted"/>
<dbReference type="Gene3D" id="3.90.226.10">
    <property type="entry name" value="2-enoyl-CoA Hydratase, Chain A, domain 1"/>
    <property type="match status" value="1"/>
</dbReference>
<dbReference type="GO" id="GO:0006574">
    <property type="term" value="P:L-valine catabolic process"/>
    <property type="evidence" value="ECO:0007669"/>
    <property type="project" value="TreeGrafter"/>
</dbReference>
<dbReference type="SUPFAM" id="SSF52096">
    <property type="entry name" value="ClpP/crotonase"/>
    <property type="match status" value="1"/>
</dbReference>
<organism evidence="8">
    <name type="scientific">Dichomitus squalens</name>
    <dbReference type="NCBI Taxonomy" id="114155"/>
    <lineage>
        <taxon>Eukaryota</taxon>
        <taxon>Fungi</taxon>
        <taxon>Dikarya</taxon>
        <taxon>Basidiomycota</taxon>
        <taxon>Agaricomycotina</taxon>
        <taxon>Agaricomycetes</taxon>
        <taxon>Polyporales</taxon>
        <taxon>Polyporaceae</taxon>
        <taxon>Dichomitus</taxon>
    </lineage>
</organism>
<dbReference type="PANTHER" id="PTHR43176:SF3">
    <property type="entry name" value="3-HYDROXYISOBUTYRYL-COA HYDROLASE, MITOCHONDRIAL"/>
    <property type="match status" value="1"/>
</dbReference>
<feature type="domain" description="Enoyl-CoA hydratase/isomerase" evidence="7">
    <location>
        <begin position="58"/>
        <end position="399"/>
    </location>
</feature>
<comment type="subcellular location">
    <subcellularLocation>
        <location evidence="2">Mitochondrion</location>
    </subcellularLocation>
</comment>
<dbReference type="InterPro" id="IPR045004">
    <property type="entry name" value="ECH_dom"/>
</dbReference>
<dbReference type="EMBL" id="ML143386">
    <property type="protein sequence ID" value="TBU35668.1"/>
    <property type="molecule type" value="Genomic_DNA"/>
</dbReference>
<reference evidence="8" key="1">
    <citation type="submission" date="2019-01" db="EMBL/GenBank/DDBJ databases">
        <title>Draft genome sequences of three monokaryotic isolates of the white-rot basidiomycete fungus Dichomitus squalens.</title>
        <authorList>
            <consortium name="DOE Joint Genome Institute"/>
            <person name="Lopez S.C."/>
            <person name="Andreopoulos B."/>
            <person name="Pangilinan J."/>
            <person name="Lipzen A."/>
            <person name="Riley R."/>
            <person name="Ahrendt S."/>
            <person name="Ng V."/>
            <person name="Barry K."/>
            <person name="Daum C."/>
            <person name="Grigoriev I.V."/>
            <person name="Hilden K.S."/>
            <person name="Makela M.R."/>
            <person name="de Vries R.P."/>
        </authorList>
    </citation>
    <scope>NUCLEOTIDE SEQUENCE [LARGE SCALE GENOMIC DNA]</scope>
    <source>
        <strain evidence="8">OM18370.1</strain>
    </source>
</reference>
<dbReference type="InterPro" id="IPR029045">
    <property type="entry name" value="ClpP/crotonase-like_dom_sf"/>
</dbReference>
<keyword evidence="4 8" id="KW-0378">Hydrolase</keyword>
<dbReference type="GO" id="GO:0005739">
    <property type="term" value="C:mitochondrion"/>
    <property type="evidence" value="ECO:0007669"/>
    <property type="project" value="UniProtKB-SubCell"/>
</dbReference>
<dbReference type="NCBIfam" id="NF004127">
    <property type="entry name" value="PRK05617.1"/>
    <property type="match status" value="1"/>
</dbReference>
<dbReference type="PANTHER" id="PTHR43176">
    <property type="entry name" value="3-HYDROXYISOBUTYRYL-COA HYDROLASE-RELATED"/>
    <property type="match status" value="1"/>
</dbReference>
<dbReference type="InterPro" id="IPR018376">
    <property type="entry name" value="Enoyl-CoA_hyd/isom_CS"/>
</dbReference>
<evidence type="ECO:0000256" key="2">
    <source>
        <dbReference type="ARBA" id="ARBA00004173"/>
    </source>
</evidence>
<dbReference type="PROSITE" id="PS00166">
    <property type="entry name" value="ENOYL_COA_HYDRATASE"/>
    <property type="match status" value="1"/>
</dbReference>
<name>A0A4Q9N6I2_9APHY</name>
<dbReference type="AlphaFoldDB" id="A0A4Q9N6I2"/>
<evidence type="ECO:0000256" key="1">
    <source>
        <dbReference type="ARBA" id="ARBA00001709"/>
    </source>
</evidence>
<protein>
    <recommendedName>
        <fullName evidence="3">3-hydroxyisobutyryl-CoA hydrolase</fullName>
        <ecNumber evidence="3">3.1.2.4</ecNumber>
    </recommendedName>
    <alternativeName>
        <fullName evidence="6">3-hydroxyisobutyryl-coenzyme A hydrolase</fullName>
    </alternativeName>
</protein>
<dbReference type="Proteomes" id="UP000292957">
    <property type="component" value="Unassembled WGS sequence"/>
</dbReference>
<gene>
    <name evidence="8" type="ORF">BD311DRAFT_744382</name>
</gene>
<dbReference type="CDD" id="cd06558">
    <property type="entry name" value="crotonase-like"/>
    <property type="match status" value="1"/>
</dbReference>
<dbReference type="OrthoDB" id="1737613at2759"/>
<evidence type="ECO:0000256" key="4">
    <source>
        <dbReference type="ARBA" id="ARBA00022801"/>
    </source>
</evidence>
<evidence type="ECO:0000256" key="5">
    <source>
        <dbReference type="ARBA" id="ARBA00023128"/>
    </source>
</evidence>